<sequence>MFRPDRLIHDFVHMKGEHRADEALHTLKRIASMVKPLMRARRWHVGKLVEFYPPTTTGQTLLGLNYDRGRKICLRLRHPGDRRQFLPFEQVLDTMLHELVHIVHGPHDDQFHKLWDQLRDEMQSLLNKGYTGEGFLTEGRRLGGARVPENELRRLVRQAADDRRKNQAGAALGRRLGGAAPRPGQDIRRVIADAADRRRRVLRGCAEESLSQREIQEIADQATHNGFRTQAEEDEANEAAISQALWELVQEDEKKRLGDAYIPPSDTIPEQYRQGLAGSAQSTDGTAGTQRATTYPAKSSKTLLQRDSTDETAGFWECEACTLRNPTKYLCCDACGLEQPQHKKRRMSTQRQRKGASHVADPAAQPASAIDVDL</sequence>
<dbReference type="EMBL" id="LSBI01000008">
    <property type="protein sequence ID" value="OAQ83216.1"/>
    <property type="molecule type" value="Genomic_DNA"/>
</dbReference>
<dbReference type="GO" id="GO:0008237">
    <property type="term" value="F:metallopeptidase activity"/>
    <property type="evidence" value="ECO:0007669"/>
    <property type="project" value="TreeGrafter"/>
</dbReference>
<evidence type="ECO:0000256" key="1">
    <source>
        <dbReference type="ARBA" id="ARBA00022723"/>
    </source>
</evidence>
<feature type="region of interest" description="Disordered" evidence="5">
    <location>
        <begin position="160"/>
        <end position="184"/>
    </location>
</feature>
<keyword evidence="1" id="KW-0479">Metal-binding</keyword>
<feature type="domain" description="WLM" evidence="7">
    <location>
        <begin position="1"/>
        <end position="200"/>
    </location>
</feature>
<dbReference type="PANTHER" id="PTHR46622:SF1">
    <property type="entry name" value="DNA-DEPENDENT METALLOPROTEASE WSS1"/>
    <property type="match status" value="1"/>
</dbReference>
<dbReference type="AlphaFoldDB" id="A0A179GYZ8"/>
<dbReference type="GO" id="GO:0008270">
    <property type="term" value="F:zinc ion binding"/>
    <property type="evidence" value="ECO:0007669"/>
    <property type="project" value="UniProtKB-KW"/>
</dbReference>
<proteinExistence type="predicted"/>
<comment type="caution">
    <text evidence="9">The sequence shown here is derived from an EMBL/GenBank/DDBJ whole genome shotgun (WGS) entry which is preliminary data.</text>
</comment>
<feature type="domain" description="RanBP2-type" evidence="6">
    <location>
        <begin position="312"/>
        <end position="341"/>
    </location>
</feature>
<dbReference type="InterPro" id="IPR001876">
    <property type="entry name" value="Znf_RanBP2"/>
</dbReference>
<dbReference type="GO" id="GO:0006281">
    <property type="term" value="P:DNA repair"/>
    <property type="evidence" value="ECO:0007669"/>
    <property type="project" value="TreeGrafter"/>
</dbReference>
<dbReference type="PROSITE" id="PS51397">
    <property type="entry name" value="WLM"/>
    <property type="match status" value="1"/>
</dbReference>
<dbReference type="Proteomes" id="UP000078240">
    <property type="component" value="Unassembled WGS sequence"/>
</dbReference>
<feature type="region of interest" description="Disordered" evidence="5">
    <location>
        <begin position="275"/>
        <end position="306"/>
    </location>
</feature>
<keyword evidence="2 4" id="KW-0863">Zinc-finger</keyword>
<dbReference type="OMA" id="GTLCEFY"/>
<dbReference type="GO" id="GO:0005634">
    <property type="term" value="C:nucleus"/>
    <property type="evidence" value="ECO:0007669"/>
    <property type="project" value="TreeGrafter"/>
</dbReference>
<feature type="compositionally biased region" description="Polar residues" evidence="5">
    <location>
        <begin position="279"/>
        <end position="306"/>
    </location>
</feature>
<gene>
    <name evidence="8" type="ORF">VFPBJ_08426</name>
    <name evidence="9" type="ORF">VFPFJ_09019</name>
</gene>
<feature type="compositionally biased region" description="Low complexity" evidence="5">
    <location>
        <begin position="168"/>
        <end position="184"/>
    </location>
</feature>
<evidence type="ECO:0000256" key="3">
    <source>
        <dbReference type="ARBA" id="ARBA00022833"/>
    </source>
</evidence>
<evidence type="ECO:0000259" key="7">
    <source>
        <dbReference type="PROSITE" id="PS51397"/>
    </source>
</evidence>
<reference evidence="9 10" key="1">
    <citation type="submission" date="2016-02" db="EMBL/GenBank/DDBJ databases">
        <title>Biosynthesis of antibiotic leucinostatins and their inhibition on Phytophthora in bio-control Purpureocillium lilacinum.</title>
        <authorList>
            <person name="Wang G."/>
            <person name="Liu Z."/>
            <person name="Lin R."/>
            <person name="Li E."/>
            <person name="Mao Z."/>
            <person name="Ling J."/>
            <person name="Yin W."/>
            <person name="Xie B."/>
        </authorList>
    </citation>
    <scope>NUCLEOTIDE SEQUENCE [LARGE SCALE GENOMIC DNA]</scope>
    <source>
        <strain evidence="8">PLBJ-1</strain>
        <strain evidence="9">PLFJ-1</strain>
    </source>
</reference>
<dbReference type="PROSITE" id="PS01358">
    <property type="entry name" value="ZF_RANBP2_1"/>
    <property type="match status" value="1"/>
</dbReference>
<evidence type="ECO:0000256" key="4">
    <source>
        <dbReference type="PROSITE-ProRule" id="PRU00322"/>
    </source>
</evidence>
<dbReference type="PANTHER" id="PTHR46622">
    <property type="entry name" value="DNA-DEPENDENT METALLOPROTEASE WSS1"/>
    <property type="match status" value="1"/>
</dbReference>
<feature type="region of interest" description="Disordered" evidence="5">
    <location>
        <begin position="340"/>
        <end position="374"/>
    </location>
</feature>
<dbReference type="Proteomes" id="UP000078340">
    <property type="component" value="Unassembled WGS sequence"/>
</dbReference>
<protein>
    <submittedName>
        <fullName evidence="9">WLM domain-containing protein</fullName>
    </submittedName>
</protein>
<keyword evidence="3" id="KW-0862">Zinc</keyword>
<organism evidence="9 10">
    <name type="scientific">Purpureocillium lilacinum</name>
    <name type="common">Paecilomyces lilacinus</name>
    <dbReference type="NCBI Taxonomy" id="33203"/>
    <lineage>
        <taxon>Eukaryota</taxon>
        <taxon>Fungi</taxon>
        <taxon>Dikarya</taxon>
        <taxon>Ascomycota</taxon>
        <taxon>Pezizomycotina</taxon>
        <taxon>Sordariomycetes</taxon>
        <taxon>Hypocreomycetidae</taxon>
        <taxon>Hypocreales</taxon>
        <taxon>Ophiocordycipitaceae</taxon>
        <taxon>Purpureocillium</taxon>
    </lineage>
</organism>
<dbReference type="InterPro" id="IPR053000">
    <property type="entry name" value="WSS1-like_metalloprotease"/>
</dbReference>
<evidence type="ECO:0000259" key="6">
    <source>
        <dbReference type="PROSITE" id="PS50199"/>
    </source>
</evidence>
<name>A0A179GYZ8_PURLI</name>
<evidence type="ECO:0000256" key="2">
    <source>
        <dbReference type="ARBA" id="ARBA00022771"/>
    </source>
</evidence>
<evidence type="ECO:0000313" key="10">
    <source>
        <dbReference type="Proteomes" id="UP000078340"/>
    </source>
</evidence>
<accession>A0A179GYZ8</accession>
<evidence type="ECO:0000313" key="8">
    <source>
        <dbReference type="EMBL" id="OAQ76066.1"/>
    </source>
</evidence>
<dbReference type="EMBL" id="LSBH01000007">
    <property type="protein sequence ID" value="OAQ76066.1"/>
    <property type="molecule type" value="Genomic_DNA"/>
</dbReference>
<evidence type="ECO:0000313" key="9">
    <source>
        <dbReference type="EMBL" id="OAQ83216.1"/>
    </source>
</evidence>
<evidence type="ECO:0000256" key="5">
    <source>
        <dbReference type="SAM" id="MobiDB-lite"/>
    </source>
</evidence>
<feature type="compositionally biased region" description="Basic residues" evidence="5">
    <location>
        <begin position="342"/>
        <end position="356"/>
    </location>
</feature>
<dbReference type="PROSITE" id="PS50199">
    <property type="entry name" value="ZF_RANBP2_2"/>
    <property type="match status" value="1"/>
</dbReference>
<dbReference type="InterPro" id="IPR013536">
    <property type="entry name" value="WLM_dom"/>
</dbReference>
<dbReference type="Pfam" id="PF08325">
    <property type="entry name" value="WLM"/>
    <property type="match status" value="1"/>
</dbReference>